<comment type="catalytic activity">
    <reaction evidence="11">
        <text>L-seryl-[protein] + ATP = O-phospho-L-seryl-[protein] + ADP + H(+)</text>
        <dbReference type="Rhea" id="RHEA:17989"/>
        <dbReference type="Rhea" id="RHEA-COMP:9863"/>
        <dbReference type="Rhea" id="RHEA-COMP:11604"/>
        <dbReference type="ChEBI" id="CHEBI:15378"/>
        <dbReference type="ChEBI" id="CHEBI:29999"/>
        <dbReference type="ChEBI" id="CHEBI:30616"/>
        <dbReference type="ChEBI" id="CHEBI:83421"/>
        <dbReference type="ChEBI" id="CHEBI:456216"/>
        <dbReference type="EC" id="2.7.11.1"/>
    </reaction>
</comment>
<dbReference type="InterPro" id="IPR011009">
    <property type="entry name" value="Kinase-like_dom_sf"/>
</dbReference>
<keyword evidence="4 11" id="KW-0808">Transferase</keyword>
<dbReference type="Gene3D" id="1.10.510.10">
    <property type="entry name" value="Transferase(Phosphotransferase) domain 1"/>
    <property type="match status" value="1"/>
</dbReference>
<dbReference type="Gene3D" id="3.30.200.70">
    <property type="match status" value="1"/>
</dbReference>
<feature type="binding site" evidence="11">
    <location>
        <position position="211"/>
    </location>
    <ligand>
        <name>Mg(2+)</name>
        <dbReference type="ChEBI" id="CHEBI:18420"/>
    </ligand>
</feature>
<evidence type="ECO:0000256" key="5">
    <source>
        <dbReference type="ARBA" id="ARBA00022723"/>
    </source>
</evidence>
<evidence type="ECO:0000256" key="7">
    <source>
        <dbReference type="ARBA" id="ARBA00022777"/>
    </source>
</evidence>
<dbReference type="NCBIfam" id="NF008738">
    <property type="entry name" value="PRK11768.1"/>
    <property type="match status" value="1"/>
</dbReference>
<evidence type="ECO:0000256" key="4">
    <source>
        <dbReference type="ARBA" id="ARBA00022679"/>
    </source>
</evidence>
<organism evidence="13 14">
    <name type="scientific">Halomonas cibimaris</name>
    <dbReference type="NCBI Taxonomy" id="657012"/>
    <lineage>
        <taxon>Bacteria</taxon>
        <taxon>Pseudomonadati</taxon>
        <taxon>Pseudomonadota</taxon>
        <taxon>Gammaproteobacteria</taxon>
        <taxon>Oceanospirillales</taxon>
        <taxon>Halomonadaceae</taxon>
        <taxon>Halomonas</taxon>
    </lineage>
</organism>
<evidence type="ECO:0000256" key="6">
    <source>
        <dbReference type="ARBA" id="ARBA00022741"/>
    </source>
</evidence>
<evidence type="ECO:0000256" key="10">
    <source>
        <dbReference type="ARBA" id="ARBA00023016"/>
    </source>
</evidence>
<evidence type="ECO:0000256" key="1">
    <source>
        <dbReference type="ARBA" id="ARBA00022490"/>
    </source>
</evidence>
<comment type="subunit">
    <text evidence="11">Monomer.</text>
</comment>
<feature type="domain" description="Aminoglycoside phosphotransferase" evidence="12">
    <location>
        <begin position="42"/>
        <end position="264"/>
    </location>
</feature>
<keyword evidence="2 11" id="KW-0723">Serine/threonine-protein kinase</keyword>
<dbReference type="Pfam" id="PF01636">
    <property type="entry name" value="APH"/>
    <property type="match status" value="1"/>
</dbReference>
<comment type="similarity">
    <text evidence="11">Belongs to the SrkA/RdoA protein kinase family.</text>
</comment>
<reference evidence="14" key="1">
    <citation type="journal article" date="2019" name="Int. J. Syst. Evol. Microbiol.">
        <title>The Global Catalogue of Microorganisms (GCM) 10K type strain sequencing project: providing services to taxonomists for standard genome sequencing and annotation.</title>
        <authorList>
            <consortium name="The Broad Institute Genomics Platform"/>
            <consortium name="The Broad Institute Genome Sequencing Center for Infectious Disease"/>
            <person name="Wu L."/>
            <person name="Ma J."/>
        </authorList>
    </citation>
    <scope>NUCLEOTIDE SEQUENCE [LARGE SCALE GENOMIC DNA]</scope>
    <source>
        <strain evidence="14">JCM 16914</strain>
    </source>
</reference>
<keyword evidence="8 11" id="KW-0067">ATP-binding</keyword>
<evidence type="ECO:0000313" key="14">
    <source>
        <dbReference type="Proteomes" id="UP001500133"/>
    </source>
</evidence>
<gene>
    <name evidence="11" type="primary">srkA</name>
    <name evidence="13" type="ORF">GCM10022228_20070</name>
</gene>
<evidence type="ECO:0000256" key="3">
    <source>
        <dbReference type="ARBA" id="ARBA00022553"/>
    </source>
</evidence>
<comment type="subcellular location">
    <subcellularLocation>
        <location evidence="11">Cytoplasm</location>
    </subcellularLocation>
</comment>
<dbReference type="Proteomes" id="UP001500133">
    <property type="component" value="Unassembled WGS sequence"/>
</dbReference>
<evidence type="ECO:0000256" key="11">
    <source>
        <dbReference type="HAMAP-Rule" id="MF_01497"/>
    </source>
</evidence>
<keyword evidence="7 11" id="KW-0418">Kinase</keyword>
<feature type="active site" evidence="11">
    <location>
        <position position="223"/>
    </location>
</feature>
<comment type="cofactor">
    <cofactor evidence="11">
        <name>Mg(2+)</name>
        <dbReference type="ChEBI" id="CHEBI:18420"/>
    </cofactor>
</comment>
<keyword evidence="5 11" id="KW-0479">Metal-binding</keyword>
<name>A0ABP7LXH7_9GAMM</name>
<dbReference type="Gene3D" id="1.20.1270.170">
    <property type="match status" value="1"/>
</dbReference>
<feature type="active site" description="Proton acceptor" evidence="11">
    <location>
        <position position="206"/>
    </location>
</feature>
<keyword evidence="6 11" id="KW-0547">Nucleotide-binding</keyword>
<dbReference type="PANTHER" id="PTHR39573">
    <property type="entry name" value="STRESS RESPONSE KINASE A"/>
    <property type="match status" value="1"/>
</dbReference>
<dbReference type="InterPro" id="IPR002575">
    <property type="entry name" value="Aminoglycoside_PTrfase"/>
</dbReference>
<evidence type="ECO:0000256" key="8">
    <source>
        <dbReference type="ARBA" id="ARBA00022840"/>
    </source>
</evidence>
<feature type="binding site" evidence="11">
    <location>
        <position position="223"/>
    </location>
    <ligand>
        <name>Mg(2+)</name>
        <dbReference type="ChEBI" id="CHEBI:18420"/>
    </ligand>
</feature>
<evidence type="ECO:0000313" key="13">
    <source>
        <dbReference type="EMBL" id="GAA3909358.1"/>
    </source>
</evidence>
<dbReference type="EMBL" id="BAAAZT010000075">
    <property type="protein sequence ID" value="GAA3909358.1"/>
    <property type="molecule type" value="Genomic_DNA"/>
</dbReference>
<comment type="function">
    <text evidence="11">A protein kinase that phosphorylates Ser and Thr residues. Probably acts to suppress the effects of stress linked to accumulation of reactive oxygen species. Probably involved in the extracytoplasmic stress response.</text>
</comment>
<keyword evidence="1 11" id="KW-0963">Cytoplasm</keyword>
<dbReference type="SUPFAM" id="SSF56112">
    <property type="entry name" value="Protein kinase-like (PK-like)"/>
    <property type="match status" value="1"/>
</dbReference>
<dbReference type="PANTHER" id="PTHR39573:SF1">
    <property type="entry name" value="STRESS RESPONSE KINASE A"/>
    <property type="match status" value="1"/>
</dbReference>
<evidence type="ECO:0000259" key="12">
    <source>
        <dbReference type="Pfam" id="PF01636"/>
    </source>
</evidence>
<feature type="site" description="ATP" evidence="11">
    <location>
        <position position="42"/>
    </location>
</feature>
<comment type="caution">
    <text evidence="13">The sequence shown here is derived from an EMBL/GenBank/DDBJ whole genome shotgun (WGS) entry which is preliminary data.</text>
</comment>
<evidence type="ECO:0000256" key="2">
    <source>
        <dbReference type="ARBA" id="ARBA00022527"/>
    </source>
</evidence>
<dbReference type="HAMAP" id="MF_01497">
    <property type="entry name" value="SrkA_kinase"/>
    <property type="match status" value="1"/>
</dbReference>
<evidence type="ECO:0000256" key="9">
    <source>
        <dbReference type="ARBA" id="ARBA00022842"/>
    </source>
</evidence>
<dbReference type="InterPro" id="IPR032882">
    <property type="entry name" value="SrkA/RdoA"/>
</dbReference>
<comment type="catalytic activity">
    <reaction evidence="11">
        <text>L-threonyl-[protein] + ATP = O-phospho-L-threonyl-[protein] + ADP + H(+)</text>
        <dbReference type="Rhea" id="RHEA:46608"/>
        <dbReference type="Rhea" id="RHEA-COMP:11060"/>
        <dbReference type="Rhea" id="RHEA-COMP:11605"/>
        <dbReference type="ChEBI" id="CHEBI:15378"/>
        <dbReference type="ChEBI" id="CHEBI:30013"/>
        <dbReference type="ChEBI" id="CHEBI:30616"/>
        <dbReference type="ChEBI" id="CHEBI:61977"/>
        <dbReference type="ChEBI" id="CHEBI:456216"/>
        <dbReference type="EC" id="2.7.11.1"/>
    </reaction>
</comment>
<protein>
    <recommendedName>
        <fullName evidence="11">Stress response kinase A</fullName>
        <ecNumber evidence="11">2.7.11.1</ecNumber>
    </recommendedName>
    <alternativeName>
        <fullName evidence="11">Serine/threonine-protein kinase SrkA</fullName>
    </alternativeName>
</protein>
<sequence>MAFCQAELFMTHAFSALSPSTIVGAIESVGVYPAGEPFALNSYENRVLMLRDDSGGRWVVKFYRPGRWTAAAIQEEHDYLHELRAAGVSVAPPARLNSGQTLHRFAGFAFALFPQQPGQAPELDNPAHLFALGEVIGRLHKTAEQGEFAHRPRLALVEDTVRASASVLASGWLSKQQRRAYQSVTEGLTQALAEVAVPNMLRCHGDCHLGNILGREDAFTLVDFDDCLMAPAIQDIWMLLPTGDPDAWRAQLSEVCEGYAQERRFPDEELALIEPLRSYRMVRHSAWIIARWSDPAFPRAFPWVGECGYWDSHIRQLEQQRVRLASPRWLA</sequence>
<dbReference type="EC" id="2.7.11.1" evidence="11"/>
<dbReference type="GO" id="GO:0004674">
    <property type="term" value="F:protein serine/threonine kinase activity"/>
    <property type="evidence" value="ECO:0007669"/>
    <property type="project" value="UniProtKB-KW"/>
</dbReference>
<keyword evidence="14" id="KW-1185">Reference proteome</keyword>
<proteinExistence type="inferred from homology"/>
<keyword evidence="10 11" id="KW-0346">Stress response</keyword>
<keyword evidence="3 11" id="KW-0597">Phosphoprotein</keyword>
<accession>A0ABP7LXH7</accession>
<keyword evidence="9 11" id="KW-0460">Magnesium</keyword>